<dbReference type="PROSITE" id="PS51468">
    <property type="entry name" value="VIT"/>
    <property type="match status" value="1"/>
</dbReference>
<comment type="caution">
    <text evidence="3">The sequence shown here is derived from an EMBL/GenBank/DDBJ whole genome shotgun (WGS) entry which is preliminary data.</text>
</comment>
<dbReference type="RefSeq" id="WP_272143047.1">
    <property type="nucleotide sequence ID" value="NZ_JAQNDM010000002.1"/>
</dbReference>
<evidence type="ECO:0000256" key="1">
    <source>
        <dbReference type="SAM" id="Phobius"/>
    </source>
</evidence>
<gene>
    <name evidence="3" type="ORF">POL68_30845</name>
</gene>
<feature type="transmembrane region" description="Helical" evidence="1">
    <location>
        <begin position="88"/>
        <end position="109"/>
    </location>
</feature>
<proteinExistence type="predicted"/>
<dbReference type="InterPro" id="IPR013694">
    <property type="entry name" value="VIT"/>
</dbReference>
<evidence type="ECO:0000313" key="3">
    <source>
        <dbReference type="EMBL" id="MDC0712900.1"/>
    </source>
</evidence>
<keyword evidence="4" id="KW-1185">Reference proteome</keyword>
<sequence>MNESQSGATAVRSTPWTWVVSVFAWLFGVLLPAVTLFIELDTRMCSQEFFDPLPHPIQVLLVACVPLANALGLIASRQRLVPVLPAAVFLNGVALTISLLYALVFLPLLPLSLLAILFMGLGLLPLAPLMSFITALIVRRRLRQAAPSGTRMAKPWLGMGIGAAALVAASVPTLVTRVGLQYAVNGTPEAQRLGLKWLRWMGSEELLRGACYIPIGRNSMLPFTESISTAEARTVYYRVTGQTFNALPKPEHLRDGGFFRWGDDDEQGGLLVGGRVPGLSLASSELKGSVDGDAALAYLEWTMSFATTAEGQSEARTQVVLPPGAVVSRVTLFIDGQEREAAFAATGKVREAYEKVVQTRRDPLLVTQQGPDRVQVQCFPVVKGPPMKIKLGFTVPLVPRDEGRAAALLLPSLAERNFHIEKGLRHVVRVESRRPLLAPPSGSLEHRPDGVSEWLTALDDEALSPPQAVLTVQRKGASATAWTEDMLDAREYLVRQEFRQTPVALPARVILVVDGSGNMREALPEIAQALSFFPRGSELSILASLDEVEELLPPGKVDEAALQRAAERVRQLPVVGGQDADPALSRAWSQRAAEGRTLVVWIHGPQPLPPFTQWEGPPAWMTSPAPWELLDVTVGQGPNPLAEKLSTHVPFRTVPRLGPLGQDLRELFTSWGSTAPGFHRERVPVAGGELPPDAWKTSSHLVRLWAHDEVTRLTSNASPEAQEQARDWATRHQLVTALTGAVVLERMQQYDEAGLRPVEPGTVPTVPEPETWMLLAVACALVAVFRWHRVG</sequence>
<name>A0ABT5DGV9_9BACT</name>
<organism evidence="3 4">
    <name type="scientific">Stigmatella ashevillensis</name>
    <dbReference type="NCBI Taxonomy" id="2995309"/>
    <lineage>
        <taxon>Bacteria</taxon>
        <taxon>Pseudomonadati</taxon>
        <taxon>Myxococcota</taxon>
        <taxon>Myxococcia</taxon>
        <taxon>Myxococcales</taxon>
        <taxon>Cystobacterineae</taxon>
        <taxon>Archangiaceae</taxon>
        <taxon>Stigmatella</taxon>
    </lineage>
</organism>
<dbReference type="Pfam" id="PF08487">
    <property type="entry name" value="VIT"/>
    <property type="match status" value="1"/>
</dbReference>
<evidence type="ECO:0000259" key="2">
    <source>
        <dbReference type="PROSITE" id="PS51468"/>
    </source>
</evidence>
<protein>
    <submittedName>
        <fullName evidence="3">VIT domain-containing protein</fullName>
    </submittedName>
</protein>
<dbReference type="EMBL" id="JAQNDM010000002">
    <property type="protein sequence ID" value="MDC0712900.1"/>
    <property type="molecule type" value="Genomic_DNA"/>
</dbReference>
<reference evidence="3 4" key="1">
    <citation type="submission" date="2022-11" db="EMBL/GenBank/DDBJ databases">
        <title>Minimal conservation of predation-associated metabolite biosynthetic gene clusters underscores biosynthetic potential of Myxococcota including descriptions for ten novel species: Archangium lansinium sp. nov., Myxococcus landrumus sp. nov., Nannocystis bai.</title>
        <authorList>
            <person name="Ahearne A."/>
            <person name="Stevens C."/>
            <person name="Dowd S."/>
        </authorList>
    </citation>
    <scope>NUCLEOTIDE SEQUENCE [LARGE SCALE GENOMIC DNA]</scope>
    <source>
        <strain evidence="3 4">NCWAL01</strain>
    </source>
</reference>
<keyword evidence="1" id="KW-1133">Transmembrane helix</keyword>
<accession>A0ABT5DGV9</accession>
<dbReference type="Proteomes" id="UP001221838">
    <property type="component" value="Unassembled WGS sequence"/>
</dbReference>
<keyword evidence="1" id="KW-0472">Membrane</keyword>
<feature type="domain" description="VIT" evidence="2">
    <location>
        <begin position="265"/>
        <end position="395"/>
    </location>
</feature>
<evidence type="ECO:0000313" key="4">
    <source>
        <dbReference type="Proteomes" id="UP001221838"/>
    </source>
</evidence>
<feature type="transmembrane region" description="Helical" evidence="1">
    <location>
        <begin position="57"/>
        <end position="76"/>
    </location>
</feature>
<feature type="transmembrane region" description="Helical" evidence="1">
    <location>
        <begin position="156"/>
        <end position="175"/>
    </location>
</feature>
<feature type="transmembrane region" description="Helical" evidence="1">
    <location>
        <begin position="16"/>
        <end position="37"/>
    </location>
</feature>
<feature type="transmembrane region" description="Helical" evidence="1">
    <location>
        <begin position="115"/>
        <end position="136"/>
    </location>
</feature>
<keyword evidence="1" id="KW-0812">Transmembrane</keyword>